<dbReference type="PATRIC" id="fig|1141662.3.peg.3285"/>
<dbReference type="GO" id="GO:0051131">
    <property type="term" value="P:chaperone-mediated protein complex assembly"/>
    <property type="evidence" value="ECO:0007669"/>
    <property type="project" value="InterPro"/>
</dbReference>
<dbReference type="Proteomes" id="UP000009336">
    <property type="component" value="Unassembled WGS sequence"/>
</dbReference>
<dbReference type="InterPro" id="IPR003765">
    <property type="entry name" value="NO3_reductase_chaperone_NarJ"/>
</dbReference>
<gene>
    <name evidence="2" type="ORF">OOA_16194</name>
</gene>
<evidence type="ECO:0000313" key="3">
    <source>
        <dbReference type="Proteomes" id="UP000009336"/>
    </source>
</evidence>
<dbReference type="InterPro" id="IPR020945">
    <property type="entry name" value="DMSO/NO3_reduct_chaperone"/>
</dbReference>
<dbReference type="GO" id="GO:0051082">
    <property type="term" value="F:unfolded protein binding"/>
    <property type="evidence" value="ECO:0007669"/>
    <property type="project" value="InterPro"/>
</dbReference>
<dbReference type="SUPFAM" id="SSF89155">
    <property type="entry name" value="TorD-like"/>
    <property type="match status" value="1"/>
</dbReference>
<organism evidence="2 3">
    <name type="scientific">Providencia burhodogranariea DSM 19968</name>
    <dbReference type="NCBI Taxonomy" id="1141662"/>
    <lineage>
        <taxon>Bacteria</taxon>
        <taxon>Pseudomonadati</taxon>
        <taxon>Pseudomonadota</taxon>
        <taxon>Gammaproteobacteria</taxon>
        <taxon>Enterobacterales</taxon>
        <taxon>Morganellaceae</taxon>
        <taxon>Providencia</taxon>
    </lineage>
</organism>
<dbReference type="AlphaFoldDB" id="K8W456"/>
<dbReference type="PANTHER" id="PTHR43680">
    <property type="entry name" value="NITRATE REDUCTASE MOLYBDENUM COFACTOR ASSEMBLY CHAPERONE"/>
    <property type="match status" value="1"/>
</dbReference>
<dbReference type="HOGENOM" id="CLU_084469_0_0_6"/>
<dbReference type="Pfam" id="PF02613">
    <property type="entry name" value="Nitrate_red_del"/>
    <property type="match status" value="1"/>
</dbReference>
<evidence type="ECO:0000256" key="1">
    <source>
        <dbReference type="ARBA" id="ARBA00023063"/>
    </source>
</evidence>
<reference evidence="2 3" key="1">
    <citation type="journal article" date="2012" name="BMC Genomics">
        <title>Comparative genomics of bacteria in the genus Providencia isolated from wild Drosophila melanogaster.</title>
        <authorList>
            <person name="Galac M.R."/>
            <person name="Lazzaro B.P."/>
        </authorList>
    </citation>
    <scope>NUCLEOTIDE SEQUENCE [LARGE SCALE GENOMIC DNA]</scope>
    <source>
        <strain evidence="2 3">DSM 19968</strain>
    </source>
</reference>
<name>K8W456_9GAMM</name>
<proteinExistence type="predicted"/>
<dbReference type="GO" id="GO:0042128">
    <property type="term" value="P:nitrate assimilation"/>
    <property type="evidence" value="ECO:0007669"/>
    <property type="project" value="UniProtKB-KW"/>
</dbReference>
<protein>
    <submittedName>
        <fullName evidence="2">Nitrate reductase molybdenum cofactor assembly chaperone</fullName>
    </submittedName>
</protein>
<dbReference type="NCBIfam" id="TIGR00684">
    <property type="entry name" value="narJ"/>
    <property type="match status" value="1"/>
</dbReference>
<keyword evidence="1" id="KW-0534">Nitrate assimilation</keyword>
<dbReference type="eggNOG" id="COG2180">
    <property type="taxonomic scope" value="Bacteria"/>
</dbReference>
<dbReference type="OrthoDB" id="8478585at2"/>
<accession>K8W456</accession>
<dbReference type="EMBL" id="AKKL01000046">
    <property type="protein sequence ID" value="EKT55348.1"/>
    <property type="molecule type" value="Genomic_DNA"/>
</dbReference>
<evidence type="ECO:0000313" key="2">
    <source>
        <dbReference type="EMBL" id="EKT55348.1"/>
    </source>
</evidence>
<dbReference type="RefSeq" id="WP_008913221.1">
    <property type="nucleotide sequence ID" value="NZ_KB233225.1"/>
</dbReference>
<dbReference type="GO" id="GO:0016530">
    <property type="term" value="F:metallochaperone activity"/>
    <property type="evidence" value="ECO:0007669"/>
    <property type="project" value="TreeGrafter"/>
</dbReference>
<sequence>MMSLKVISRLLDYPSEELWKHRDELIIALEQADELPFTRAIQLMMFVREYLNEDLLDMQAQYCELFDRGRATSLLLFEHVHGESRDRGQAMVDLMAQYQQQGLQIDCRELPDHLPIYLEYLTALAPNQTREGLNDIAPILALLGERLKQRQSRFGMLFDLLLELSDTAIETSQLSGKVASEARDDTPEALDAVWEEEQVKFFADEKTCGSEVSAHQQRFANAVVPQYLNLDADYNTGVQK</sequence>
<comment type="caution">
    <text evidence="2">The sequence shown here is derived from an EMBL/GenBank/DDBJ whole genome shotgun (WGS) entry which is preliminary data.</text>
</comment>
<dbReference type="PANTHER" id="PTHR43680:SF2">
    <property type="entry name" value="NITRATE REDUCTASE MOLYBDENUM COFACTOR ASSEMBLY CHAPERONE NARJ"/>
    <property type="match status" value="1"/>
</dbReference>
<dbReference type="STRING" id="1141662.OOA_16194"/>
<dbReference type="Gene3D" id="1.10.3480.10">
    <property type="entry name" value="TorD-like"/>
    <property type="match status" value="1"/>
</dbReference>
<keyword evidence="3" id="KW-1185">Reference proteome</keyword>
<dbReference type="InterPro" id="IPR036411">
    <property type="entry name" value="TorD-like_sf"/>
</dbReference>